<feature type="compositionally biased region" description="Basic residues" evidence="2">
    <location>
        <begin position="1"/>
        <end position="13"/>
    </location>
</feature>
<dbReference type="SUPFAM" id="SSF57850">
    <property type="entry name" value="RING/U-box"/>
    <property type="match status" value="1"/>
</dbReference>
<dbReference type="GO" id="GO:0008270">
    <property type="term" value="F:zinc ion binding"/>
    <property type="evidence" value="ECO:0007669"/>
    <property type="project" value="UniProtKB-KW"/>
</dbReference>
<dbReference type="AlphaFoldDB" id="G8ZRW0"/>
<dbReference type="OrthoDB" id="299997at2759"/>
<gene>
    <name evidence="4" type="primary">TDEL0C03630</name>
    <name evidence="4" type="ORF">TDEL_0C03630</name>
</gene>
<evidence type="ECO:0000313" key="5">
    <source>
        <dbReference type="Proteomes" id="UP000005627"/>
    </source>
</evidence>
<feature type="domain" description="RING-type" evidence="3">
    <location>
        <begin position="200"/>
        <end position="249"/>
    </location>
</feature>
<dbReference type="GeneID" id="11500587"/>
<dbReference type="HOGENOM" id="CLU_341046_0_0_1"/>
<keyword evidence="1" id="KW-0863">Zinc-finger</keyword>
<keyword evidence="1" id="KW-0479">Metal-binding</keyword>
<dbReference type="GO" id="GO:0051457">
    <property type="term" value="P:maintenance of protein location in nucleus"/>
    <property type="evidence" value="ECO:0007669"/>
    <property type="project" value="EnsemblFungi"/>
</dbReference>
<dbReference type="Proteomes" id="UP000005627">
    <property type="component" value="Chromosome 3"/>
</dbReference>
<dbReference type="RefSeq" id="XP_003680463.1">
    <property type="nucleotide sequence ID" value="XM_003680415.1"/>
</dbReference>
<dbReference type="GO" id="GO:0120171">
    <property type="term" value="C:Cdc24p-Far1p-Gbetagamma complex"/>
    <property type="evidence" value="ECO:0007669"/>
    <property type="project" value="EnsemblFungi"/>
</dbReference>
<dbReference type="GO" id="GO:0043577">
    <property type="term" value="P:chemotropism"/>
    <property type="evidence" value="ECO:0007669"/>
    <property type="project" value="EnsemblFungi"/>
</dbReference>
<dbReference type="GO" id="GO:0004861">
    <property type="term" value="F:cyclin-dependent protein serine/threonine kinase inhibitor activity"/>
    <property type="evidence" value="ECO:0007669"/>
    <property type="project" value="EnsemblFungi"/>
</dbReference>
<evidence type="ECO:0000256" key="2">
    <source>
        <dbReference type="SAM" id="MobiDB-lite"/>
    </source>
</evidence>
<dbReference type="PROSITE" id="PS50089">
    <property type="entry name" value="ZF_RING_2"/>
    <property type="match status" value="1"/>
</dbReference>
<dbReference type="FunCoup" id="G8ZRW0">
    <property type="interactions" value="264"/>
</dbReference>
<dbReference type="GO" id="GO:0043332">
    <property type="term" value="C:mating projection tip"/>
    <property type="evidence" value="ECO:0007669"/>
    <property type="project" value="EnsemblFungi"/>
</dbReference>
<dbReference type="EMBL" id="HE616744">
    <property type="protein sequence ID" value="CCE91252.1"/>
    <property type="molecule type" value="Genomic_DNA"/>
</dbReference>
<proteinExistence type="predicted"/>
<name>G8ZRW0_TORDE</name>
<dbReference type="KEGG" id="tdl:TDEL_0C03630"/>
<evidence type="ECO:0000313" key="4">
    <source>
        <dbReference type="EMBL" id="CCE91252.1"/>
    </source>
</evidence>
<keyword evidence="1" id="KW-0862">Zinc</keyword>
<protein>
    <recommendedName>
        <fullName evidence="3">RING-type domain-containing protein</fullName>
    </recommendedName>
</protein>
<keyword evidence="5" id="KW-1185">Reference proteome</keyword>
<evidence type="ECO:0000259" key="3">
    <source>
        <dbReference type="PROSITE" id="PS50089"/>
    </source>
</evidence>
<dbReference type="GO" id="GO:0000751">
    <property type="term" value="P:mitotic cell cycle G1 arrest in response to pheromone"/>
    <property type="evidence" value="ECO:0007669"/>
    <property type="project" value="EnsemblFungi"/>
</dbReference>
<dbReference type="InterPro" id="IPR013083">
    <property type="entry name" value="Znf_RING/FYVE/PHD"/>
</dbReference>
<sequence length="820" mass="92944">MSLKTPHRQHFEKKVHTPPSVERDPGKPKFLKTVPGRAFRRSSNSDNEPFETTGLFVPAPGLSNRGAAPQPLNIPQLLSPPPSVKKKSLGSPALRAVFQHHFTCPPGGQLESPIHLTPSVKIQSLERPLESFDIVSAFKSGTKSEPRTEVSPCDDTIIWTDSVDDPYLEEDSPTYLRSISQNISKVNAKAGHRRFIGTQCAMCDEKICNVLSGEKIVELTCSHASHYQCYLATLEYLYLQKKYPQCSVCGKTVKPSDEGTLEKMMSRLLSRKSYEEDPDLTIGPQWLDLKLPHTADRSSLFTPGEQVIQTADISSNGFRTPYQSLGSATFRDYNDVKGPLVQKNTWLGETLLEIGRREQKASGNENQIALEPEVHVRPSGDSTSFDISVRIPLDEDEAGHQQNEEDAFEEERQFLRQQVEDLVKEEVDTDDELGTLVMFDSVAYSTDGEEWNENIMIYLFDQYLLLFDRDEMSTRGKIPMKQVCQVLKLNDSTLLIDLKSRALPEVYICFPSDDARNSLLQKWKFYLGQSKEFPRLEGITSTSWDILPEELTLELKHLWIKANKNADNPEDIVLKPWQTLQEDIPLQLIICLNLSHDANLQKNDYEWSITKGLKALLGCLNEKDLLGLVAVGKDGRGNVGNYGTFIGTINKLWPHWVETFDSLEAIEHKIFGTPANELDKMLETCLRLVSTADSMLEEGSSSHFLKQVILLREGEPPKIEHKYGRLISDVHNFDLMQMAPFNQNGEVEQLKNAISLLHRKSIKDLTVRLAGQELFFGNMAPGEEKTISCKFTDPLRFCDVEWFNMRNQRTERINRPIEID</sequence>
<dbReference type="GO" id="GO:0005737">
    <property type="term" value="C:cytoplasm"/>
    <property type="evidence" value="ECO:0007669"/>
    <property type="project" value="EnsemblFungi"/>
</dbReference>
<accession>G8ZRW0</accession>
<dbReference type="InterPro" id="IPR001841">
    <property type="entry name" value="Znf_RING"/>
</dbReference>
<organism evidence="4 5">
    <name type="scientific">Torulaspora delbrueckii</name>
    <name type="common">Yeast</name>
    <name type="synonym">Candida colliculosa</name>
    <dbReference type="NCBI Taxonomy" id="4950"/>
    <lineage>
        <taxon>Eukaryota</taxon>
        <taxon>Fungi</taxon>
        <taxon>Dikarya</taxon>
        <taxon>Ascomycota</taxon>
        <taxon>Saccharomycotina</taxon>
        <taxon>Saccharomycetes</taxon>
        <taxon>Saccharomycetales</taxon>
        <taxon>Saccharomycetaceae</taxon>
        <taxon>Torulaspora</taxon>
    </lineage>
</organism>
<dbReference type="Gene3D" id="3.30.40.10">
    <property type="entry name" value="Zinc/RING finger domain, C3HC4 (zinc finger)"/>
    <property type="match status" value="1"/>
</dbReference>
<dbReference type="eggNOG" id="ENOG502QSDX">
    <property type="taxonomic scope" value="Eukaryota"/>
</dbReference>
<evidence type="ECO:0000256" key="1">
    <source>
        <dbReference type="PROSITE-ProRule" id="PRU00175"/>
    </source>
</evidence>
<feature type="region of interest" description="Disordered" evidence="2">
    <location>
        <begin position="1"/>
        <end position="52"/>
    </location>
</feature>
<dbReference type="GO" id="GO:0005634">
    <property type="term" value="C:nucleus"/>
    <property type="evidence" value="ECO:0007669"/>
    <property type="project" value="EnsemblFungi"/>
</dbReference>
<reference evidence="4 5" key="1">
    <citation type="journal article" date="2011" name="Proc. Natl. Acad. Sci. U.S.A.">
        <title>Evolutionary erosion of yeast sex chromosomes by mating-type switching accidents.</title>
        <authorList>
            <person name="Gordon J.L."/>
            <person name="Armisen D."/>
            <person name="Proux-Wera E."/>
            <person name="Oheigeartaigh S.S."/>
            <person name="Byrne K.P."/>
            <person name="Wolfe K.H."/>
        </authorList>
    </citation>
    <scope>NUCLEOTIDE SEQUENCE [LARGE SCALE GENOMIC DNA]</scope>
    <source>
        <strain evidence="5">ATCC 10662 / CBS 1146 / NBRC 0425 / NCYC 2629 / NRRL Y-866</strain>
    </source>
</reference>
<dbReference type="InParanoid" id="G8ZRW0"/>
<dbReference type="STRING" id="1076872.G8ZRW0"/>